<gene>
    <name evidence="2" type="ORF">DIURU_000012</name>
</gene>
<evidence type="ECO:0000256" key="1">
    <source>
        <dbReference type="SAM" id="MobiDB-lite"/>
    </source>
</evidence>
<reference evidence="2 3" key="1">
    <citation type="submission" date="2019-07" db="EMBL/GenBank/DDBJ databases">
        <title>Genome assembly of two rare yeast pathogens: Diutina rugosa and Trichomonascus ciferrii.</title>
        <authorList>
            <person name="Mixao V."/>
            <person name="Saus E."/>
            <person name="Hansen A."/>
            <person name="Lass-Flor C."/>
            <person name="Gabaldon T."/>
        </authorList>
    </citation>
    <scope>NUCLEOTIDE SEQUENCE [LARGE SCALE GENOMIC DNA]</scope>
    <source>
        <strain evidence="2 3">CBS 613</strain>
    </source>
</reference>
<dbReference type="GeneID" id="54778665"/>
<dbReference type="Pfam" id="PF17234">
    <property type="entry name" value="MPM1"/>
    <property type="match status" value="1"/>
</dbReference>
<dbReference type="VEuPathDB" id="FungiDB:DIURU_000012"/>
<accession>A0A642UZT8</accession>
<organism evidence="2 3">
    <name type="scientific">Diutina rugosa</name>
    <name type="common">Yeast</name>
    <name type="synonym">Candida rugosa</name>
    <dbReference type="NCBI Taxonomy" id="5481"/>
    <lineage>
        <taxon>Eukaryota</taxon>
        <taxon>Fungi</taxon>
        <taxon>Dikarya</taxon>
        <taxon>Ascomycota</taxon>
        <taxon>Saccharomycotina</taxon>
        <taxon>Pichiomycetes</taxon>
        <taxon>Debaryomycetaceae</taxon>
        <taxon>Diutina</taxon>
    </lineage>
</organism>
<protein>
    <submittedName>
        <fullName evidence="2">Uncharacterized protein</fullName>
    </submittedName>
</protein>
<comment type="caution">
    <text evidence="2">The sequence shown here is derived from an EMBL/GenBank/DDBJ whole genome shotgun (WGS) entry which is preliminary data.</text>
</comment>
<name>A0A642UZT8_DIURU</name>
<proteinExistence type="predicted"/>
<dbReference type="InterPro" id="IPR035187">
    <property type="entry name" value="Mpm1"/>
</dbReference>
<dbReference type="Proteomes" id="UP000449547">
    <property type="component" value="Unassembled WGS sequence"/>
</dbReference>
<evidence type="ECO:0000313" key="2">
    <source>
        <dbReference type="EMBL" id="KAA8908699.1"/>
    </source>
</evidence>
<sequence length="312" mass="35277">MAGSDKNDKETDFKGVIAQFPDSVSAALGFDDDTFNKLKKLMPDSMNQLAAAAVDSLTEFNDFLTGTDSSKVEYKDPDWEKVKNQGLPFNRIEGNVAYGLDDVDPWVRQAFKKFSDSFSGNSVQGKTPFGFYSKVNPGVKAYDECKVKKGASVWDDYGYWRCLFPNSAISPEVLKIKDQVYKDEILTKDDLIQACKTDNKDPKSDEIDLGARGYWFTSYKSLLDWKDEKYKKHQSEAEASNRKWHNKEGDDVVISQCSHSKYEPVPKTDKIRWTEVTTDTLADGTTKKVTTIKERPIGQNPPTWTPVASYET</sequence>
<dbReference type="RefSeq" id="XP_034015127.1">
    <property type="nucleotide sequence ID" value="XM_034153717.1"/>
</dbReference>
<evidence type="ECO:0000313" key="3">
    <source>
        <dbReference type="Proteomes" id="UP000449547"/>
    </source>
</evidence>
<dbReference type="AlphaFoldDB" id="A0A642UZT8"/>
<feature type="region of interest" description="Disordered" evidence="1">
    <location>
        <begin position="287"/>
        <end position="312"/>
    </location>
</feature>
<keyword evidence="3" id="KW-1185">Reference proteome</keyword>
<dbReference type="OrthoDB" id="4044171at2759"/>
<dbReference type="EMBL" id="SWFT01000004">
    <property type="protein sequence ID" value="KAA8908699.1"/>
    <property type="molecule type" value="Genomic_DNA"/>
</dbReference>